<evidence type="ECO:0000256" key="1">
    <source>
        <dbReference type="SAM" id="MobiDB-lite"/>
    </source>
</evidence>
<feature type="compositionally biased region" description="Basic and acidic residues" evidence="1">
    <location>
        <begin position="24"/>
        <end position="44"/>
    </location>
</feature>
<gene>
    <name evidence="2" type="ORF">RFI_08261</name>
</gene>
<protein>
    <submittedName>
        <fullName evidence="2">Uncharacterized protein</fullName>
    </submittedName>
</protein>
<feature type="region of interest" description="Disordered" evidence="1">
    <location>
        <begin position="1"/>
        <end position="99"/>
    </location>
</feature>
<keyword evidence="3" id="KW-1185">Reference proteome</keyword>
<proteinExistence type="predicted"/>
<comment type="caution">
    <text evidence="2">The sequence shown here is derived from an EMBL/GenBank/DDBJ whole genome shotgun (WGS) entry which is preliminary data.</text>
</comment>
<organism evidence="2 3">
    <name type="scientific">Reticulomyxa filosa</name>
    <dbReference type="NCBI Taxonomy" id="46433"/>
    <lineage>
        <taxon>Eukaryota</taxon>
        <taxon>Sar</taxon>
        <taxon>Rhizaria</taxon>
        <taxon>Retaria</taxon>
        <taxon>Foraminifera</taxon>
        <taxon>Monothalamids</taxon>
        <taxon>Reticulomyxidae</taxon>
        <taxon>Reticulomyxa</taxon>
    </lineage>
</organism>
<evidence type="ECO:0000313" key="3">
    <source>
        <dbReference type="Proteomes" id="UP000023152"/>
    </source>
</evidence>
<name>X6NSG9_RETFI</name>
<dbReference type="AlphaFoldDB" id="X6NSG9"/>
<reference evidence="2 3" key="1">
    <citation type="journal article" date="2013" name="Curr. Biol.">
        <title>The Genome of the Foraminiferan Reticulomyxa filosa.</title>
        <authorList>
            <person name="Glockner G."/>
            <person name="Hulsmann N."/>
            <person name="Schleicher M."/>
            <person name="Noegel A.A."/>
            <person name="Eichinger L."/>
            <person name="Gallinger C."/>
            <person name="Pawlowski J."/>
            <person name="Sierra R."/>
            <person name="Euteneuer U."/>
            <person name="Pillet L."/>
            <person name="Moustafa A."/>
            <person name="Platzer M."/>
            <person name="Groth M."/>
            <person name="Szafranski K."/>
            <person name="Schliwa M."/>
        </authorList>
    </citation>
    <scope>NUCLEOTIDE SEQUENCE [LARGE SCALE GENOMIC DNA]</scope>
</reference>
<evidence type="ECO:0000313" key="2">
    <source>
        <dbReference type="EMBL" id="ETO28863.1"/>
    </source>
</evidence>
<dbReference type="EMBL" id="ASPP01006417">
    <property type="protein sequence ID" value="ETO28863.1"/>
    <property type="molecule type" value="Genomic_DNA"/>
</dbReference>
<sequence>MMGAKKKQKKQKKQKQKKRVRQMTKYENKLERREDDQNPSDDIKKHTRTLSSGTNEYNDDNESVNTDHDNYPKRYCVPQYGDDTSSSSPTVGPEREVPDKNKFIQIAPATWDYALQSYAYCPPSASSNLIQPNIIARSQDSLPTDKKNSKIQKKRQTPKRIVYPNDRYTFYTNDNPKLGSKYNFFFCRPVPWKKLSSMLTLKNVNMFLD</sequence>
<feature type="compositionally biased region" description="Basic residues" evidence="1">
    <location>
        <begin position="1"/>
        <end position="22"/>
    </location>
</feature>
<accession>X6NSG9</accession>
<dbReference type="Proteomes" id="UP000023152">
    <property type="component" value="Unassembled WGS sequence"/>
</dbReference>